<dbReference type="PROSITE" id="PS50075">
    <property type="entry name" value="CARRIER"/>
    <property type="match status" value="1"/>
</dbReference>
<dbReference type="EMBL" id="RCZC01000007">
    <property type="protein sequence ID" value="TPG49462.1"/>
    <property type="molecule type" value="Genomic_DNA"/>
</dbReference>
<protein>
    <submittedName>
        <fullName evidence="2">Acyl carrier protein</fullName>
    </submittedName>
</protein>
<dbReference type="OrthoDB" id="7284767at2"/>
<comment type="caution">
    <text evidence="2">The sequence shown here is derived from an EMBL/GenBank/DDBJ whole genome shotgun (WGS) entry which is preliminary data.</text>
</comment>
<accession>A0A502FJP5</accession>
<dbReference type="NCBIfam" id="NF005480">
    <property type="entry name" value="PRK07081.1"/>
    <property type="match status" value="1"/>
</dbReference>
<sequence>MEQQIRDILAEVGGLVVPVGQVKLDQDLFAAGLTSFATVTVMLALEEAFDLEFPDRLMTRATFGSIATLLAAVTELKGDRVAA</sequence>
<proteinExistence type="predicted"/>
<reference evidence="2 3" key="1">
    <citation type="journal article" date="2019" name="Environ. Microbiol.">
        <title>Species interactions and distinct microbial communities in high Arctic permafrost affected cryosols are associated with the CH4 and CO2 gas fluxes.</title>
        <authorList>
            <person name="Altshuler I."/>
            <person name="Hamel J."/>
            <person name="Turney S."/>
            <person name="Magnuson E."/>
            <person name="Levesque R."/>
            <person name="Greer C."/>
            <person name="Whyte L.G."/>
        </authorList>
    </citation>
    <scope>NUCLEOTIDE SEQUENCE [LARGE SCALE GENOMIC DNA]</scope>
    <source>
        <strain evidence="2 3">E6.1</strain>
    </source>
</reference>
<keyword evidence="3" id="KW-1185">Reference proteome</keyword>
<evidence type="ECO:0000313" key="3">
    <source>
        <dbReference type="Proteomes" id="UP000319931"/>
    </source>
</evidence>
<evidence type="ECO:0000313" key="2">
    <source>
        <dbReference type="EMBL" id="TPG49462.1"/>
    </source>
</evidence>
<dbReference type="SUPFAM" id="SSF47336">
    <property type="entry name" value="ACP-like"/>
    <property type="match status" value="1"/>
</dbReference>
<organism evidence="2 3">
    <name type="scientific">Sphingomonas glacialis</name>
    <dbReference type="NCBI Taxonomy" id="658225"/>
    <lineage>
        <taxon>Bacteria</taxon>
        <taxon>Pseudomonadati</taxon>
        <taxon>Pseudomonadota</taxon>
        <taxon>Alphaproteobacteria</taxon>
        <taxon>Sphingomonadales</taxon>
        <taxon>Sphingomonadaceae</taxon>
        <taxon>Sphingomonas</taxon>
    </lineage>
</organism>
<dbReference type="Gene3D" id="1.10.1200.10">
    <property type="entry name" value="ACP-like"/>
    <property type="match status" value="1"/>
</dbReference>
<dbReference type="RefSeq" id="WP_140851893.1">
    <property type="nucleotide sequence ID" value="NZ_RCZC01000007.1"/>
</dbReference>
<feature type="domain" description="Carrier" evidence="1">
    <location>
        <begin position="1"/>
        <end position="77"/>
    </location>
</feature>
<name>A0A502FJP5_9SPHN</name>
<dbReference type="Pfam" id="PF00550">
    <property type="entry name" value="PP-binding"/>
    <property type="match status" value="1"/>
</dbReference>
<evidence type="ECO:0000259" key="1">
    <source>
        <dbReference type="PROSITE" id="PS50075"/>
    </source>
</evidence>
<gene>
    <name evidence="2" type="ORF">EAH76_19220</name>
</gene>
<dbReference type="InterPro" id="IPR009081">
    <property type="entry name" value="PP-bd_ACP"/>
</dbReference>
<dbReference type="InterPro" id="IPR036736">
    <property type="entry name" value="ACP-like_sf"/>
</dbReference>
<dbReference type="Proteomes" id="UP000319931">
    <property type="component" value="Unassembled WGS sequence"/>
</dbReference>
<dbReference type="AlphaFoldDB" id="A0A502FJP5"/>